<dbReference type="PANTHER" id="PTHR30373:SF2">
    <property type="entry name" value="UPF0603 PROTEIN YGCG"/>
    <property type="match status" value="1"/>
</dbReference>
<comment type="caution">
    <text evidence="4">The sequence shown here is derived from an EMBL/GenBank/DDBJ whole genome shotgun (WGS) entry which is preliminary data.</text>
</comment>
<evidence type="ECO:0000256" key="1">
    <source>
        <dbReference type="SAM" id="Phobius"/>
    </source>
</evidence>
<dbReference type="Gene3D" id="3.10.310.50">
    <property type="match status" value="1"/>
</dbReference>
<sequence length="275" mass="29230">MLKIWQHRVRQFTLIGCFAVAVLAAIVSSTQTWAAGPTFPALTGRVVDAANIIPDDTEAQLTAQLAALEAKSSDQLVVATVPSLQGFEIEEYGYQLGRTWQIGQGEGLSNGIILLVAPNERKVRIEVGYGLEGVMTDFFAGQIIRDTIVPAFKAGDMPLGITKGVTAIEGVLTADPAELQARAVRGLKEQASGMQYSPAQAIIMVLVLLLWVWISVHSSRHGRFRRRSAWGMTPFVLYDWDQRRRGGGGFGGFGGGGGFSGGGGSFGGGGSSGSW</sequence>
<keyword evidence="1" id="KW-1133">Transmembrane helix</keyword>
<dbReference type="InterPro" id="IPR007621">
    <property type="entry name" value="TPM_dom"/>
</dbReference>
<keyword evidence="1" id="KW-0472">Membrane</keyword>
<gene>
    <name evidence="4" type="ORF">PsB1_0232</name>
</gene>
<keyword evidence="1" id="KW-0812">Transmembrane</keyword>
<protein>
    <recommendedName>
        <fullName evidence="3">TPM domain-containing protein</fullName>
    </recommendedName>
</protein>
<reference evidence="4" key="1">
    <citation type="submission" date="2021-05" db="EMBL/GenBank/DDBJ databases">
        <authorList>
            <person name="Tanabe Y."/>
        </authorList>
    </citation>
    <scope>NUCLEOTIDE SEQUENCE</scope>
    <source>
        <strain evidence="4">BOTRYCO-1</strain>
    </source>
</reference>
<accession>A0ABQ4PTM4</accession>
<evidence type="ECO:0000313" key="5">
    <source>
        <dbReference type="Proteomes" id="UP001161064"/>
    </source>
</evidence>
<organism evidence="4 5">
    <name type="scientific">Candidatus Phycosocius spiralis</name>
    <dbReference type="NCBI Taxonomy" id="2815099"/>
    <lineage>
        <taxon>Bacteria</taxon>
        <taxon>Pseudomonadati</taxon>
        <taxon>Pseudomonadota</taxon>
        <taxon>Alphaproteobacteria</taxon>
        <taxon>Caulobacterales</taxon>
        <taxon>Caulobacterales incertae sedis</taxon>
        <taxon>Candidatus Phycosocius</taxon>
    </lineage>
</organism>
<keyword evidence="2" id="KW-0732">Signal</keyword>
<feature type="chain" id="PRO_5047443127" description="TPM domain-containing protein" evidence="2">
    <location>
        <begin position="35"/>
        <end position="275"/>
    </location>
</feature>
<dbReference type="EMBL" id="BPFZ01000001">
    <property type="protein sequence ID" value="GIU66078.1"/>
    <property type="molecule type" value="Genomic_DNA"/>
</dbReference>
<reference evidence="4" key="2">
    <citation type="journal article" date="2023" name="ISME Commun">
        <title>Characterization of a bloom-associated alphaproteobacterial lineage, 'Candidatus Phycosocius': insights into freshwater algal-bacterial interactions.</title>
        <authorList>
            <person name="Tanabe Y."/>
            <person name="Yamaguchi H."/>
            <person name="Yoshida M."/>
            <person name="Kai A."/>
            <person name="Okazaki Y."/>
        </authorList>
    </citation>
    <scope>NUCLEOTIDE SEQUENCE</scope>
    <source>
        <strain evidence="4">BOTRYCO-1</strain>
    </source>
</reference>
<name>A0ABQ4PTM4_9PROT</name>
<dbReference type="Proteomes" id="UP001161064">
    <property type="component" value="Unassembled WGS sequence"/>
</dbReference>
<proteinExistence type="predicted"/>
<dbReference type="Pfam" id="PF04536">
    <property type="entry name" value="TPM_phosphatase"/>
    <property type="match status" value="1"/>
</dbReference>
<feature type="transmembrane region" description="Helical" evidence="1">
    <location>
        <begin position="198"/>
        <end position="216"/>
    </location>
</feature>
<feature type="signal peptide" evidence="2">
    <location>
        <begin position="1"/>
        <end position="34"/>
    </location>
</feature>
<evidence type="ECO:0000256" key="2">
    <source>
        <dbReference type="SAM" id="SignalP"/>
    </source>
</evidence>
<evidence type="ECO:0000259" key="3">
    <source>
        <dbReference type="Pfam" id="PF04536"/>
    </source>
</evidence>
<feature type="domain" description="TPM" evidence="3">
    <location>
        <begin position="46"/>
        <end position="169"/>
    </location>
</feature>
<dbReference type="PANTHER" id="PTHR30373">
    <property type="entry name" value="UPF0603 PROTEIN YGCG"/>
    <property type="match status" value="1"/>
</dbReference>
<keyword evidence="5" id="KW-1185">Reference proteome</keyword>
<evidence type="ECO:0000313" key="4">
    <source>
        <dbReference type="EMBL" id="GIU66078.1"/>
    </source>
</evidence>
<dbReference type="RefSeq" id="WP_284358543.1">
    <property type="nucleotide sequence ID" value="NZ_BPFZ01000001.1"/>
</dbReference>